<proteinExistence type="predicted"/>
<protein>
    <submittedName>
        <fullName evidence="2">Uncharacterized protein</fullName>
    </submittedName>
</protein>
<feature type="region of interest" description="Disordered" evidence="1">
    <location>
        <begin position="1"/>
        <end position="68"/>
    </location>
</feature>
<reference evidence="2" key="1">
    <citation type="submission" date="2022-03" db="EMBL/GenBank/DDBJ databases">
        <authorList>
            <person name="Legras J.-L."/>
            <person name="Devillers H."/>
            <person name="Grondin C."/>
        </authorList>
    </citation>
    <scope>NUCLEOTIDE SEQUENCE</scope>
    <source>
        <strain evidence="2">CLIB 1423</strain>
    </source>
</reference>
<evidence type="ECO:0000256" key="1">
    <source>
        <dbReference type="SAM" id="MobiDB-lite"/>
    </source>
</evidence>
<dbReference type="Proteomes" id="UP000837801">
    <property type="component" value="Unassembled WGS sequence"/>
</dbReference>
<evidence type="ECO:0000313" key="2">
    <source>
        <dbReference type="EMBL" id="CAH2354696.1"/>
    </source>
</evidence>
<dbReference type="AlphaFoldDB" id="A0A9P0QUA0"/>
<dbReference type="EMBL" id="CAKXYY010000018">
    <property type="protein sequence ID" value="CAH2354696.1"/>
    <property type="molecule type" value="Genomic_DNA"/>
</dbReference>
<sequence>MADHLSDPGANEYEEYDAPPPYTPPYNLRLVLHQDATEPPVENLSAQGVAPDTEQAETRAAAGPEEGANIRADRNDQSTFAELSGLWTEIFKELGNAWSEVSSGLGKGMVELKNDLLNARVDVSNGLNDAKLGVSQAVNETRDGLSKAMGDAKDELSRAMNEARSELSKAMSSTLGPASASGVPPHSPSKGPATALEDSKE</sequence>
<evidence type="ECO:0000313" key="3">
    <source>
        <dbReference type="Proteomes" id="UP000837801"/>
    </source>
</evidence>
<organism evidence="2 3">
    <name type="scientific">[Candida] railenensis</name>
    <dbReference type="NCBI Taxonomy" id="45579"/>
    <lineage>
        <taxon>Eukaryota</taxon>
        <taxon>Fungi</taxon>
        <taxon>Dikarya</taxon>
        <taxon>Ascomycota</taxon>
        <taxon>Saccharomycotina</taxon>
        <taxon>Pichiomycetes</taxon>
        <taxon>Debaryomycetaceae</taxon>
        <taxon>Kurtzmaniella</taxon>
    </lineage>
</organism>
<name>A0A9P0QUA0_9ASCO</name>
<feature type="compositionally biased region" description="Basic and acidic residues" evidence="1">
    <location>
        <begin position="142"/>
        <end position="167"/>
    </location>
</feature>
<keyword evidence="3" id="KW-1185">Reference proteome</keyword>
<feature type="region of interest" description="Disordered" evidence="1">
    <location>
        <begin position="142"/>
        <end position="201"/>
    </location>
</feature>
<comment type="caution">
    <text evidence="2">The sequence shown here is derived from an EMBL/GenBank/DDBJ whole genome shotgun (WGS) entry which is preliminary data.</text>
</comment>
<gene>
    <name evidence="2" type="ORF">CLIB1423_18S01640</name>
</gene>
<accession>A0A9P0QUA0</accession>